<evidence type="ECO:0000259" key="4">
    <source>
        <dbReference type="SMART" id="SM00917"/>
    </source>
</evidence>
<protein>
    <recommendedName>
        <fullName evidence="1">2-isopropylmalate synthase</fullName>
        <ecNumber evidence="1">2.3.3.13</ecNumber>
    </recommendedName>
</protein>
<dbReference type="Pfam" id="PF22615">
    <property type="entry name" value="IPMS_D2"/>
    <property type="match status" value="1"/>
</dbReference>
<dbReference type="GO" id="GO:0003852">
    <property type="term" value="F:2-isopropylmalate synthase activity"/>
    <property type="evidence" value="ECO:0007669"/>
    <property type="project" value="UniProtKB-EC"/>
</dbReference>
<feature type="domain" description="2-isopropylmalate synthase LeuA allosteric (dimerisation)" evidence="4">
    <location>
        <begin position="128"/>
        <end position="276"/>
    </location>
</feature>
<evidence type="ECO:0000256" key="2">
    <source>
        <dbReference type="ARBA" id="ARBA00022679"/>
    </source>
</evidence>
<dbReference type="PANTHER" id="PTHR46911:SF1">
    <property type="entry name" value="2-ISOPROPYLMALATE SYNTHASE"/>
    <property type="match status" value="1"/>
</dbReference>
<dbReference type="SUPFAM" id="SSF89000">
    <property type="entry name" value="post-HMGL domain-like"/>
    <property type="match status" value="1"/>
</dbReference>
<keyword evidence="2" id="KW-0808">Transferase</keyword>
<dbReference type="Pfam" id="PF09813">
    <property type="entry name" value="Coa3_cc"/>
    <property type="match status" value="1"/>
</dbReference>
<dbReference type="EC" id="2.3.3.13" evidence="1"/>
<gene>
    <name evidence="5" type="ORF">BN1723_017248</name>
</gene>
<dbReference type="InterPro" id="IPR018628">
    <property type="entry name" value="Coa3_CC"/>
</dbReference>
<feature type="non-terminal residue" evidence="5">
    <location>
        <position position="1"/>
    </location>
</feature>
<proteinExistence type="predicted"/>
<dbReference type="Pfam" id="PF08502">
    <property type="entry name" value="LeuA_dimer"/>
    <property type="match status" value="1"/>
</dbReference>
<dbReference type="GO" id="GO:0009098">
    <property type="term" value="P:L-leucine biosynthetic process"/>
    <property type="evidence" value="ECO:0007669"/>
    <property type="project" value="InterPro"/>
</dbReference>
<dbReference type="PANTHER" id="PTHR46911">
    <property type="match status" value="1"/>
</dbReference>
<dbReference type="GO" id="GO:0005739">
    <property type="term" value="C:mitochondrion"/>
    <property type="evidence" value="ECO:0007669"/>
    <property type="project" value="TreeGrafter"/>
</dbReference>
<evidence type="ECO:0000313" key="6">
    <source>
        <dbReference type="Proteomes" id="UP000045706"/>
    </source>
</evidence>
<dbReference type="AlphaFoldDB" id="A0A0G4KPQ9"/>
<dbReference type="EMBL" id="CVQI01002481">
    <property type="protein sequence ID" value="CRK11749.1"/>
    <property type="molecule type" value="Genomic_DNA"/>
</dbReference>
<accession>A0A0G4KPQ9</accession>
<evidence type="ECO:0000256" key="1">
    <source>
        <dbReference type="ARBA" id="ARBA00012973"/>
    </source>
</evidence>
<dbReference type="SMART" id="SM00917">
    <property type="entry name" value="LeuA_dimer"/>
    <property type="match status" value="1"/>
</dbReference>
<evidence type="ECO:0000313" key="5">
    <source>
        <dbReference type="EMBL" id="CRK11749.1"/>
    </source>
</evidence>
<feature type="region of interest" description="Disordered" evidence="3">
    <location>
        <begin position="155"/>
        <end position="175"/>
    </location>
</feature>
<dbReference type="InterPro" id="IPR036230">
    <property type="entry name" value="LeuA_allosteric_dom_sf"/>
</dbReference>
<dbReference type="FunFam" id="3.30.160.270:FF:000002">
    <property type="entry name" value="2-isopropylmalate synthase"/>
    <property type="match status" value="1"/>
</dbReference>
<dbReference type="SUPFAM" id="SSF110921">
    <property type="entry name" value="2-isopropylmalate synthase LeuA, allosteric (dimerisation) domain"/>
    <property type="match status" value="1"/>
</dbReference>
<sequence length="347" mass="38142">IDFSDLNSVIDMVESCTKIPVHQRAPYGGSLVCAAFSGSHQDAIKKGFQIRQRDGLSAEDPWNGMPYLPLDPQDIGRNYEAIIRVNSQSGKGGTAFILQAKLQLDLPRGLQVAFSRVVQNRTEELGRELLANEITTLFESTYFLNDNPHFSLVDYSISPDRSQSPAPAPPGKTQDTKSLRRIFEGVIVMNGEEIKLRGRGNGPISSMVAALRAVNIDFDVNDYKEHAIGEGRGVKAASYVEVKPTGSKQTVWGVGVHEDVVQSSLLAVLSAASSDRTQRSSYYDRHLRQGPALIRARKPYIIKNAVLGLGLWTIAGGVYWYTLKAVGQDDFEDVKVPDAPREPQQAK</sequence>
<evidence type="ECO:0000256" key="3">
    <source>
        <dbReference type="SAM" id="MobiDB-lite"/>
    </source>
</evidence>
<name>A0A0G4KPQ9_VERLO</name>
<dbReference type="Gene3D" id="3.30.160.270">
    <property type="match status" value="1"/>
</dbReference>
<dbReference type="Proteomes" id="UP000045706">
    <property type="component" value="Unassembled WGS sequence"/>
</dbReference>
<reference evidence="6" key="1">
    <citation type="submission" date="2015-05" db="EMBL/GenBank/DDBJ databases">
        <authorList>
            <person name="Fogelqvist Johan"/>
        </authorList>
    </citation>
    <scope>NUCLEOTIDE SEQUENCE [LARGE SCALE GENOMIC DNA]</scope>
</reference>
<dbReference type="InterPro" id="IPR013709">
    <property type="entry name" value="2-isopropylmalate_synth_dimer"/>
</dbReference>
<dbReference type="Gene3D" id="1.10.287.1400">
    <property type="match status" value="1"/>
</dbReference>
<organism evidence="5 6">
    <name type="scientific">Verticillium longisporum</name>
    <name type="common">Verticillium dahliae var. longisporum</name>
    <dbReference type="NCBI Taxonomy" id="100787"/>
    <lineage>
        <taxon>Eukaryota</taxon>
        <taxon>Fungi</taxon>
        <taxon>Dikarya</taxon>
        <taxon>Ascomycota</taxon>
        <taxon>Pezizomycotina</taxon>
        <taxon>Sordariomycetes</taxon>
        <taxon>Hypocreomycetidae</taxon>
        <taxon>Glomerellales</taxon>
        <taxon>Plectosphaerellaceae</taxon>
        <taxon>Verticillium</taxon>
    </lineage>
</organism>
<dbReference type="InterPro" id="IPR054692">
    <property type="entry name" value="LeuA-like_post-cat"/>
</dbReference>